<evidence type="ECO:0000313" key="2">
    <source>
        <dbReference type="Proteomes" id="UP000268857"/>
    </source>
</evidence>
<sequence>MGRYKQNCVEKNHSTNHVDNREHYYKAKSLSKRLHDLIFFDYLSKANNLRLYLYTNKNIVKVKKNT</sequence>
<comment type="caution">
    <text evidence="1">The sequence shown here is derived from an EMBL/GenBank/DDBJ whole genome shotgun (WGS) entry which is preliminary data.</text>
</comment>
<reference evidence="1 2" key="1">
    <citation type="journal article" date="2019" name="Genome Biol. Evol.">
        <title>Day and night: Metabolic profiles and evolutionary relationships of six axenic non-marine cyanobacteria.</title>
        <authorList>
            <person name="Will S.E."/>
            <person name="Henke P."/>
            <person name="Boedeker C."/>
            <person name="Huang S."/>
            <person name="Brinkmann H."/>
            <person name="Rohde M."/>
            <person name="Jarek M."/>
            <person name="Friedl T."/>
            <person name="Seufert S."/>
            <person name="Schumacher M."/>
            <person name="Overmann J."/>
            <person name="Neumann-Schaal M."/>
            <person name="Petersen J."/>
        </authorList>
    </citation>
    <scope>NUCLEOTIDE SEQUENCE [LARGE SCALE GENOMIC DNA]</scope>
    <source>
        <strain evidence="1 2">PCC 6912</strain>
    </source>
</reference>
<name>A0A433NRN8_CHLFR</name>
<evidence type="ECO:0000313" key="1">
    <source>
        <dbReference type="EMBL" id="RUR86819.1"/>
    </source>
</evidence>
<dbReference type="EMBL" id="RSCJ01000001">
    <property type="protein sequence ID" value="RUR86819.1"/>
    <property type="molecule type" value="Genomic_DNA"/>
</dbReference>
<keyword evidence="2" id="KW-1185">Reference proteome</keyword>
<accession>A0A433NRN8</accession>
<dbReference type="Proteomes" id="UP000268857">
    <property type="component" value="Unassembled WGS sequence"/>
</dbReference>
<dbReference type="STRING" id="211165.GCA_000317285_05170"/>
<gene>
    <name evidence="1" type="ORF">PCC6912_02620</name>
</gene>
<protein>
    <submittedName>
        <fullName evidence="1">Uncharacterized protein</fullName>
    </submittedName>
</protein>
<dbReference type="AlphaFoldDB" id="A0A433NRN8"/>
<organism evidence="1 2">
    <name type="scientific">Chlorogloeopsis fritschii PCC 6912</name>
    <dbReference type="NCBI Taxonomy" id="211165"/>
    <lineage>
        <taxon>Bacteria</taxon>
        <taxon>Bacillati</taxon>
        <taxon>Cyanobacteriota</taxon>
        <taxon>Cyanophyceae</taxon>
        <taxon>Nostocales</taxon>
        <taxon>Chlorogloeopsidaceae</taxon>
        <taxon>Chlorogloeopsis</taxon>
    </lineage>
</organism>
<proteinExistence type="predicted"/>